<reference evidence="2" key="1">
    <citation type="submission" date="2021-10" db="EMBL/GenBank/DDBJ databases">
        <title>Collection of gut derived symbiotic bacterial strains cultured from healthy donors.</title>
        <authorList>
            <person name="Lin H."/>
            <person name="Littmann E."/>
            <person name="Claire K."/>
            <person name="Pamer E."/>
        </authorList>
    </citation>
    <scope>NUCLEOTIDE SEQUENCE</scope>
    <source>
        <strain evidence="2">MSK.23.4</strain>
    </source>
</reference>
<sequence>MQGAKICSENNYQPQAVSKNVPVKRYKTIIDKAENTDGILTKTAPSVKTYYSQESSDEFCKWIVKVSKKHSEDYKEHNYVSDSTILELYGSDKESFEKTEKKLCSEAETLCKEQIPGTSYKEFSITKFSVDFDKDIILVPLFRVRYEYKNQQYDYYVNGTNRDDIFVEKYPIDNEFVTIKNQLEKDISKKEDSKNLYLLGCLISCGLFVIGGIGLWIFGIGISLEILSIIGAIVLSVLYKRTNEKTKELQKELDYLMEKRAKGRDNLISGQGMSEKICVHCGKVLNGNEKFCMYCGGQVNLEKNDDIYDKGIQKESSKEKVNNKPKLFTEQYLKR</sequence>
<keyword evidence="1" id="KW-1133">Transmembrane helix</keyword>
<name>A0AAJ1B2N7_MEDGN</name>
<protein>
    <submittedName>
        <fullName evidence="2">Zinc ribbon domain-containing protein</fullName>
    </submittedName>
</protein>
<dbReference type="RefSeq" id="WP_173880670.1">
    <property type="nucleotide sequence ID" value="NZ_JAAIMT010000131.1"/>
</dbReference>
<feature type="transmembrane region" description="Helical" evidence="1">
    <location>
        <begin position="196"/>
        <end position="216"/>
    </location>
</feature>
<gene>
    <name evidence="2" type="ORF">LIQ10_19310</name>
</gene>
<feature type="transmembrane region" description="Helical" evidence="1">
    <location>
        <begin position="222"/>
        <end position="239"/>
    </location>
</feature>
<evidence type="ECO:0000256" key="1">
    <source>
        <dbReference type="SAM" id="Phobius"/>
    </source>
</evidence>
<evidence type="ECO:0000313" key="3">
    <source>
        <dbReference type="Proteomes" id="UP001297422"/>
    </source>
</evidence>
<organism evidence="2 3">
    <name type="scientific">Mediterraneibacter gnavus</name>
    <name type="common">Ruminococcus gnavus</name>
    <dbReference type="NCBI Taxonomy" id="33038"/>
    <lineage>
        <taxon>Bacteria</taxon>
        <taxon>Bacillati</taxon>
        <taxon>Bacillota</taxon>
        <taxon>Clostridia</taxon>
        <taxon>Lachnospirales</taxon>
        <taxon>Lachnospiraceae</taxon>
        <taxon>Mediterraneibacter</taxon>
    </lineage>
</organism>
<dbReference type="EMBL" id="JAJBNC010000095">
    <property type="protein sequence ID" value="MCB5495841.1"/>
    <property type="molecule type" value="Genomic_DNA"/>
</dbReference>
<comment type="caution">
    <text evidence="2">The sequence shown here is derived from an EMBL/GenBank/DDBJ whole genome shotgun (WGS) entry which is preliminary data.</text>
</comment>
<evidence type="ECO:0000313" key="2">
    <source>
        <dbReference type="EMBL" id="MCB5495841.1"/>
    </source>
</evidence>
<proteinExistence type="predicted"/>
<accession>A0AAJ1B2N7</accession>
<keyword evidence="1" id="KW-0812">Transmembrane</keyword>
<dbReference type="AlphaFoldDB" id="A0AAJ1B2N7"/>
<keyword evidence="1" id="KW-0472">Membrane</keyword>
<dbReference type="Proteomes" id="UP001297422">
    <property type="component" value="Unassembled WGS sequence"/>
</dbReference>